<dbReference type="PATRIC" id="fig|1658765.3.peg.3631"/>
<sequence length="227" mass="24645">MAEPLLAARGLNKQFRSGNQPVSVLSDLALQLGRGESLALTGRSGSGKSTLLNILCGLEQPDSGRIRVLDEIFDSGKPAGSSQVEARWAQLRRQQVGVVFQEANLMPALSLLDNVRLRARLAGRSEDPCRDWLERLGIGELAGRYPDQVSGGQRQRAALAMVFAMNPALILADEPTGSLDRHTAEAVTRQLFELQARHCCALILATHDAELATRCTHHLDLGHQPEA</sequence>
<dbReference type="RefSeq" id="WP_048498008.1">
    <property type="nucleotide sequence ID" value="NZ_LFBU01000002.1"/>
</dbReference>
<dbReference type="STRING" id="1658765.Msub_20360"/>
<dbReference type="OrthoDB" id="9801477at2"/>
<dbReference type="GO" id="GO:0016887">
    <property type="term" value="F:ATP hydrolysis activity"/>
    <property type="evidence" value="ECO:0007669"/>
    <property type="project" value="InterPro"/>
</dbReference>
<dbReference type="InterPro" id="IPR015854">
    <property type="entry name" value="ABC_transpr_LolD-like"/>
</dbReference>
<feature type="domain" description="ABC transporter" evidence="3">
    <location>
        <begin position="6"/>
        <end position="227"/>
    </location>
</feature>
<dbReference type="InterPro" id="IPR003439">
    <property type="entry name" value="ABC_transporter-like_ATP-bd"/>
</dbReference>
<dbReference type="PANTHER" id="PTHR24220:SF659">
    <property type="entry name" value="TRANSPORTER, PUTATIVE-RELATED"/>
    <property type="match status" value="1"/>
</dbReference>
<dbReference type="GO" id="GO:0022857">
    <property type="term" value="F:transmembrane transporter activity"/>
    <property type="evidence" value="ECO:0007669"/>
    <property type="project" value="TreeGrafter"/>
</dbReference>
<dbReference type="Proteomes" id="UP000036102">
    <property type="component" value="Unassembled WGS sequence"/>
</dbReference>
<dbReference type="PROSITE" id="PS50893">
    <property type="entry name" value="ABC_TRANSPORTER_2"/>
    <property type="match status" value="1"/>
</dbReference>
<dbReference type="SUPFAM" id="SSF52540">
    <property type="entry name" value="P-loop containing nucleoside triphosphate hydrolases"/>
    <property type="match status" value="1"/>
</dbReference>
<dbReference type="InterPro" id="IPR027417">
    <property type="entry name" value="P-loop_NTPase"/>
</dbReference>
<comment type="caution">
    <text evidence="4">The sequence shown here is derived from an EMBL/GenBank/DDBJ whole genome shotgun (WGS) entry which is preliminary data.</text>
</comment>
<dbReference type="Pfam" id="PF00005">
    <property type="entry name" value="ABC_tran"/>
    <property type="match status" value="1"/>
</dbReference>
<evidence type="ECO:0000259" key="3">
    <source>
        <dbReference type="PROSITE" id="PS50893"/>
    </source>
</evidence>
<keyword evidence="5" id="KW-1185">Reference proteome</keyword>
<evidence type="ECO:0000313" key="4">
    <source>
        <dbReference type="EMBL" id="KMQ73163.1"/>
    </source>
</evidence>
<keyword evidence="1" id="KW-0547">Nucleotide-binding</keyword>
<reference evidence="4 5" key="1">
    <citation type="submission" date="2015-06" db="EMBL/GenBank/DDBJ databases">
        <title>Marinobacter subterrani, a genetically tractable neutrophilic iron-oxidizing strain isolated from the Soudan Iron Mine.</title>
        <authorList>
            <person name="Bonis B.M."/>
            <person name="Gralnick J.A."/>
        </authorList>
    </citation>
    <scope>NUCLEOTIDE SEQUENCE [LARGE SCALE GENOMIC DNA]</scope>
    <source>
        <strain evidence="4 5">JG233</strain>
    </source>
</reference>
<dbReference type="InterPro" id="IPR003593">
    <property type="entry name" value="AAA+_ATPase"/>
</dbReference>
<keyword evidence="2" id="KW-0067">ATP-binding</keyword>
<gene>
    <name evidence="4" type="ORF">Msub_20360</name>
</gene>
<dbReference type="EMBL" id="LFBU01000002">
    <property type="protein sequence ID" value="KMQ73163.1"/>
    <property type="molecule type" value="Genomic_DNA"/>
</dbReference>
<dbReference type="PANTHER" id="PTHR24220">
    <property type="entry name" value="IMPORT ATP-BINDING PROTEIN"/>
    <property type="match status" value="1"/>
</dbReference>
<organism evidence="4 5">
    <name type="scientific">Marinobacter subterrani</name>
    <dbReference type="NCBI Taxonomy" id="1658765"/>
    <lineage>
        <taxon>Bacteria</taxon>
        <taxon>Pseudomonadati</taxon>
        <taxon>Pseudomonadota</taxon>
        <taxon>Gammaproteobacteria</taxon>
        <taxon>Pseudomonadales</taxon>
        <taxon>Marinobacteraceae</taxon>
        <taxon>Marinobacter</taxon>
    </lineage>
</organism>
<dbReference type="InterPro" id="IPR017871">
    <property type="entry name" value="ABC_transporter-like_CS"/>
</dbReference>
<dbReference type="AlphaFoldDB" id="A0A0J7J3P2"/>
<accession>A0A0J7J3P2</accession>
<dbReference type="GO" id="GO:0005886">
    <property type="term" value="C:plasma membrane"/>
    <property type="evidence" value="ECO:0007669"/>
    <property type="project" value="TreeGrafter"/>
</dbReference>
<name>A0A0J7J3P2_9GAMM</name>
<dbReference type="SMART" id="SM00382">
    <property type="entry name" value="AAA"/>
    <property type="match status" value="1"/>
</dbReference>
<dbReference type="Gene3D" id="3.40.50.300">
    <property type="entry name" value="P-loop containing nucleotide triphosphate hydrolases"/>
    <property type="match status" value="1"/>
</dbReference>
<evidence type="ECO:0000256" key="1">
    <source>
        <dbReference type="ARBA" id="ARBA00022741"/>
    </source>
</evidence>
<keyword evidence="4" id="KW-0449">Lipoprotein</keyword>
<evidence type="ECO:0000256" key="2">
    <source>
        <dbReference type="ARBA" id="ARBA00022840"/>
    </source>
</evidence>
<evidence type="ECO:0000313" key="5">
    <source>
        <dbReference type="Proteomes" id="UP000036102"/>
    </source>
</evidence>
<protein>
    <submittedName>
        <fullName evidence="4">ABC-type lipoprotein export system, ATPase component</fullName>
    </submittedName>
</protein>
<dbReference type="PROSITE" id="PS00211">
    <property type="entry name" value="ABC_TRANSPORTER_1"/>
    <property type="match status" value="1"/>
</dbReference>
<dbReference type="GO" id="GO:0005524">
    <property type="term" value="F:ATP binding"/>
    <property type="evidence" value="ECO:0007669"/>
    <property type="project" value="UniProtKB-KW"/>
</dbReference>
<proteinExistence type="predicted"/>